<evidence type="ECO:0000313" key="2">
    <source>
        <dbReference type="EMBL" id="EFI91783.1"/>
    </source>
</evidence>
<feature type="compositionally biased region" description="Low complexity" evidence="1">
    <location>
        <begin position="262"/>
        <end position="272"/>
    </location>
</feature>
<dbReference type="InParanoid" id="D8QJW3"/>
<dbReference type="VEuPathDB" id="FungiDB:SCHCODRAFT_02673327"/>
<evidence type="ECO:0000256" key="1">
    <source>
        <dbReference type="SAM" id="MobiDB-lite"/>
    </source>
</evidence>
<proteinExistence type="predicted"/>
<gene>
    <name evidence="2" type="ORF">SCHCODRAFT_114137</name>
</gene>
<protein>
    <submittedName>
        <fullName evidence="2">Expressed protein</fullName>
    </submittedName>
</protein>
<dbReference type="HOGENOM" id="CLU_814220_0_0_1"/>
<feature type="non-terminal residue" evidence="2">
    <location>
        <position position="341"/>
    </location>
</feature>
<sequence length="341" mass="37126">MLGRDQGRKCFPSSRVPALPSTPRSLVLALALALALALLLRFHSSLYSTYWALARRAAPFAFGGRRPASARRASITLASPGPFSVDIHDGKMRISTSIAPRPAREFLAEHCDMTDVGRGARAARRREAPSQTLRLIHMVFCARFQMQNFCILTRNAPRAARESLAERRELSNAREGARTRRRRRRGAPPSLRAAFFASCKALRCVSCPSLPPFPDDLEAVLGAPPDAKLAHSDVKCAEVRAGIPSGPLRVAQRGGGGGGGAARVSRSSRFSAPFRTQERRASPSKTPSFARGPLAKRCGLDWEEEGRHARERRPSPFSLPAFWLGVMDDLSPGAHGPPSHL</sequence>
<reference evidence="2 3" key="1">
    <citation type="journal article" date="2010" name="Nat. Biotechnol.">
        <title>Genome sequence of the model mushroom Schizophyllum commune.</title>
        <authorList>
            <person name="Ohm R.A."/>
            <person name="de Jong J.F."/>
            <person name="Lugones L.G."/>
            <person name="Aerts A."/>
            <person name="Kothe E."/>
            <person name="Stajich J.E."/>
            <person name="de Vries R.P."/>
            <person name="Record E."/>
            <person name="Levasseur A."/>
            <person name="Baker S.E."/>
            <person name="Bartholomew K.A."/>
            <person name="Coutinho P.M."/>
            <person name="Erdmann S."/>
            <person name="Fowler T.J."/>
            <person name="Gathman A.C."/>
            <person name="Lombard V."/>
            <person name="Henrissat B."/>
            <person name="Knabe N."/>
            <person name="Kuees U."/>
            <person name="Lilly W.W."/>
            <person name="Lindquist E."/>
            <person name="Lucas S."/>
            <person name="Magnuson J.K."/>
            <person name="Piumi F."/>
            <person name="Raudaskoski M."/>
            <person name="Salamov A."/>
            <person name="Schmutz J."/>
            <person name="Schwarze F.W.M.R."/>
            <person name="vanKuyk P.A."/>
            <person name="Horton J.S."/>
            <person name="Grigoriev I.V."/>
            <person name="Woesten H.A.B."/>
        </authorList>
    </citation>
    <scope>NUCLEOTIDE SEQUENCE [LARGE SCALE GENOMIC DNA]</scope>
    <source>
        <strain evidence="3">H4-8 / FGSC 9210</strain>
    </source>
</reference>
<dbReference type="GeneID" id="9593478"/>
<dbReference type="AlphaFoldDB" id="D8QJW3"/>
<dbReference type="EMBL" id="GL377315">
    <property type="protein sequence ID" value="EFI91783.1"/>
    <property type="molecule type" value="Genomic_DNA"/>
</dbReference>
<organism evidence="3">
    <name type="scientific">Schizophyllum commune (strain H4-8 / FGSC 9210)</name>
    <name type="common">Split gill fungus</name>
    <dbReference type="NCBI Taxonomy" id="578458"/>
    <lineage>
        <taxon>Eukaryota</taxon>
        <taxon>Fungi</taxon>
        <taxon>Dikarya</taxon>
        <taxon>Basidiomycota</taxon>
        <taxon>Agaricomycotina</taxon>
        <taxon>Agaricomycetes</taxon>
        <taxon>Agaricomycetidae</taxon>
        <taxon>Agaricales</taxon>
        <taxon>Schizophyllaceae</taxon>
        <taxon>Schizophyllum</taxon>
    </lineage>
</organism>
<feature type="compositionally biased region" description="Basic and acidic residues" evidence="1">
    <location>
        <begin position="163"/>
        <end position="178"/>
    </location>
</feature>
<feature type="region of interest" description="Disordered" evidence="1">
    <location>
        <begin position="163"/>
        <end position="187"/>
    </location>
</feature>
<dbReference type="Proteomes" id="UP000007431">
    <property type="component" value="Unassembled WGS sequence"/>
</dbReference>
<keyword evidence="3" id="KW-1185">Reference proteome</keyword>
<evidence type="ECO:0000313" key="3">
    <source>
        <dbReference type="Proteomes" id="UP000007431"/>
    </source>
</evidence>
<accession>D8QJW3</accession>
<dbReference type="RefSeq" id="XP_003026686.1">
    <property type="nucleotide sequence ID" value="XM_003026640.1"/>
</dbReference>
<feature type="region of interest" description="Disordered" evidence="1">
    <location>
        <begin position="247"/>
        <end position="290"/>
    </location>
</feature>
<dbReference type="KEGG" id="scm:SCHCO_02673327"/>
<name>D8QJW3_SCHCM</name>